<name>A0A8S5T8Y2_9CAUD</name>
<dbReference type="EMBL" id="BK032772">
    <property type="protein sequence ID" value="DAF59584.1"/>
    <property type="molecule type" value="Genomic_DNA"/>
</dbReference>
<protein>
    <submittedName>
        <fullName evidence="1">Zinc-ribbon containing domain protein</fullName>
    </submittedName>
</protein>
<accession>A0A8S5T8Y2</accession>
<reference evidence="1" key="1">
    <citation type="journal article" date="2021" name="Proc. Natl. Acad. Sci. U.S.A.">
        <title>A Catalog of Tens of Thousands of Viruses from Human Metagenomes Reveals Hidden Associations with Chronic Diseases.</title>
        <authorList>
            <person name="Tisza M.J."/>
            <person name="Buck C.B."/>
        </authorList>
    </citation>
    <scope>NUCLEOTIDE SEQUENCE</scope>
    <source>
        <strain evidence="1">CtmIh35</strain>
    </source>
</reference>
<sequence length="49" mass="5824">MPKTKEICQDCGKVFIGGPDAFFCQKCRYRRVEEGKMRGRLRREQKQSK</sequence>
<organism evidence="1">
    <name type="scientific">Siphoviridae sp. ctmIh35</name>
    <dbReference type="NCBI Taxonomy" id="2827932"/>
    <lineage>
        <taxon>Viruses</taxon>
        <taxon>Duplodnaviria</taxon>
        <taxon>Heunggongvirae</taxon>
        <taxon>Uroviricota</taxon>
        <taxon>Caudoviricetes</taxon>
    </lineage>
</organism>
<proteinExistence type="predicted"/>
<evidence type="ECO:0000313" key="1">
    <source>
        <dbReference type="EMBL" id="DAF59584.1"/>
    </source>
</evidence>